<organism evidence="1 2">
    <name type="scientific">Rhodocollybia butyracea</name>
    <dbReference type="NCBI Taxonomy" id="206335"/>
    <lineage>
        <taxon>Eukaryota</taxon>
        <taxon>Fungi</taxon>
        <taxon>Dikarya</taxon>
        <taxon>Basidiomycota</taxon>
        <taxon>Agaricomycotina</taxon>
        <taxon>Agaricomycetes</taxon>
        <taxon>Agaricomycetidae</taxon>
        <taxon>Agaricales</taxon>
        <taxon>Marasmiineae</taxon>
        <taxon>Omphalotaceae</taxon>
        <taxon>Rhodocollybia</taxon>
    </lineage>
</organism>
<dbReference type="SUPFAM" id="SSF53335">
    <property type="entry name" value="S-adenosyl-L-methionine-dependent methyltransferases"/>
    <property type="match status" value="1"/>
</dbReference>
<dbReference type="OrthoDB" id="184880at2759"/>
<sequence length="128" mass="14633">QHRILKKAFGDELALAPITLHSHDLVLESGAGTGIWAQEFSAFHSQNNVLLNIECIDISDKQFPREYPSNIHFSIHSVTDLPQEWKNSFSYIHQLLRIDDIILPDHTLMFRTCLLIISSIFVSSTRSM</sequence>
<dbReference type="InterPro" id="IPR029063">
    <property type="entry name" value="SAM-dependent_MTases_sf"/>
</dbReference>
<feature type="non-terminal residue" evidence="1">
    <location>
        <position position="128"/>
    </location>
</feature>
<comment type="caution">
    <text evidence="1">The sequence shown here is derived from an EMBL/GenBank/DDBJ whole genome shotgun (WGS) entry which is preliminary data.</text>
</comment>
<protein>
    <recommendedName>
        <fullName evidence="3">Methyltransferase domain-containing protein</fullName>
    </recommendedName>
</protein>
<gene>
    <name evidence="1" type="ORF">BDP27DRAFT_1236583</name>
</gene>
<dbReference type="Proteomes" id="UP000772434">
    <property type="component" value="Unassembled WGS sequence"/>
</dbReference>
<keyword evidence="2" id="KW-1185">Reference proteome</keyword>
<dbReference type="Gene3D" id="3.40.50.150">
    <property type="entry name" value="Vaccinia Virus protein VP39"/>
    <property type="match status" value="1"/>
</dbReference>
<evidence type="ECO:0000313" key="1">
    <source>
        <dbReference type="EMBL" id="KAF9060598.1"/>
    </source>
</evidence>
<dbReference type="EMBL" id="JADNRY010000235">
    <property type="protein sequence ID" value="KAF9060598.1"/>
    <property type="molecule type" value="Genomic_DNA"/>
</dbReference>
<proteinExistence type="predicted"/>
<accession>A0A9P5PBV0</accession>
<reference evidence="1" key="1">
    <citation type="submission" date="2020-11" db="EMBL/GenBank/DDBJ databases">
        <authorList>
            <consortium name="DOE Joint Genome Institute"/>
            <person name="Ahrendt S."/>
            <person name="Riley R."/>
            <person name="Andreopoulos W."/>
            <person name="Labutti K."/>
            <person name="Pangilinan J."/>
            <person name="Ruiz-Duenas F.J."/>
            <person name="Barrasa J.M."/>
            <person name="Sanchez-Garcia M."/>
            <person name="Camarero S."/>
            <person name="Miyauchi S."/>
            <person name="Serrano A."/>
            <person name="Linde D."/>
            <person name="Babiker R."/>
            <person name="Drula E."/>
            <person name="Ayuso-Fernandez I."/>
            <person name="Pacheco R."/>
            <person name="Padilla G."/>
            <person name="Ferreira P."/>
            <person name="Barriuso J."/>
            <person name="Kellner H."/>
            <person name="Castanera R."/>
            <person name="Alfaro M."/>
            <person name="Ramirez L."/>
            <person name="Pisabarro A.G."/>
            <person name="Kuo A."/>
            <person name="Tritt A."/>
            <person name="Lipzen A."/>
            <person name="He G."/>
            <person name="Yan M."/>
            <person name="Ng V."/>
            <person name="Cullen D."/>
            <person name="Martin F."/>
            <person name="Rosso M.-N."/>
            <person name="Henrissat B."/>
            <person name="Hibbett D."/>
            <person name="Martinez A.T."/>
            <person name="Grigoriev I.V."/>
        </authorList>
    </citation>
    <scope>NUCLEOTIDE SEQUENCE</scope>
    <source>
        <strain evidence="1">AH 40177</strain>
    </source>
</reference>
<name>A0A9P5PBV0_9AGAR</name>
<dbReference type="AlphaFoldDB" id="A0A9P5PBV0"/>
<evidence type="ECO:0008006" key="3">
    <source>
        <dbReference type="Google" id="ProtNLM"/>
    </source>
</evidence>
<evidence type="ECO:0000313" key="2">
    <source>
        <dbReference type="Proteomes" id="UP000772434"/>
    </source>
</evidence>